<name>A0A699TE86_TANCI</name>
<gene>
    <name evidence="1" type="ORF">Tci_880824</name>
</gene>
<proteinExistence type="predicted"/>
<comment type="caution">
    <text evidence="1">The sequence shown here is derived from an EMBL/GenBank/DDBJ whole genome shotgun (WGS) entry which is preliminary data.</text>
</comment>
<sequence>YTNDADNAGDMELSTSKADTEILNVDEQHGEEVSHTVALKERTVELDKGQARSDPIHKSLKLITEEQVHIKNQPSSSGTLSSIKNLKDAFTFGD</sequence>
<organism evidence="1">
    <name type="scientific">Tanacetum cinerariifolium</name>
    <name type="common">Dalmatian daisy</name>
    <name type="synonym">Chrysanthemum cinerariifolium</name>
    <dbReference type="NCBI Taxonomy" id="118510"/>
    <lineage>
        <taxon>Eukaryota</taxon>
        <taxon>Viridiplantae</taxon>
        <taxon>Streptophyta</taxon>
        <taxon>Embryophyta</taxon>
        <taxon>Tracheophyta</taxon>
        <taxon>Spermatophyta</taxon>
        <taxon>Magnoliopsida</taxon>
        <taxon>eudicotyledons</taxon>
        <taxon>Gunneridae</taxon>
        <taxon>Pentapetalae</taxon>
        <taxon>asterids</taxon>
        <taxon>campanulids</taxon>
        <taxon>Asterales</taxon>
        <taxon>Asteraceae</taxon>
        <taxon>Asteroideae</taxon>
        <taxon>Anthemideae</taxon>
        <taxon>Anthemidinae</taxon>
        <taxon>Tanacetum</taxon>
    </lineage>
</organism>
<dbReference type="EMBL" id="BKCJ011241332">
    <property type="protein sequence ID" value="GFD08855.1"/>
    <property type="molecule type" value="Genomic_DNA"/>
</dbReference>
<feature type="non-terminal residue" evidence="1">
    <location>
        <position position="1"/>
    </location>
</feature>
<dbReference type="AlphaFoldDB" id="A0A699TE86"/>
<accession>A0A699TE86</accession>
<reference evidence="1" key="1">
    <citation type="journal article" date="2019" name="Sci. Rep.">
        <title>Draft genome of Tanacetum cinerariifolium, the natural source of mosquito coil.</title>
        <authorList>
            <person name="Yamashiro T."/>
            <person name="Shiraishi A."/>
            <person name="Satake H."/>
            <person name="Nakayama K."/>
        </authorList>
    </citation>
    <scope>NUCLEOTIDE SEQUENCE</scope>
</reference>
<evidence type="ECO:0000313" key="1">
    <source>
        <dbReference type="EMBL" id="GFD08855.1"/>
    </source>
</evidence>
<protein>
    <submittedName>
        <fullName evidence="1">Uncharacterized protein</fullName>
    </submittedName>
</protein>